<evidence type="ECO:0000256" key="11">
    <source>
        <dbReference type="ARBA" id="ARBA00022759"/>
    </source>
</evidence>
<dbReference type="PATRIC" id="fig|989403.3.peg.2474"/>
<dbReference type="Proteomes" id="UP000076577">
    <property type="component" value="Unassembled WGS sequence"/>
</dbReference>
<comment type="cofactor">
    <cofactor evidence="2">
        <name>Mg(2+)</name>
        <dbReference type="ChEBI" id="CHEBI:18420"/>
    </cofactor>
</comment>
<keyword evidence="13 14" id="KW-0464">Manganese</keyword>
<evidence type="ECO:0000256" key="15">
    <source>
        <dbReference type="PROSITE-ProRule" id="PRU01319"/>
    </source>
</evidence>
<comment type="function">
    <text evidence="3 14 16">Endonuclease that specifically degrades the RNA of RNA-DNA hybrids.</text>
</comment>
<evidence type="ECO:0000256" key="6">
    <source>
        <dbReference type="ARBA" id="ARBA00012180"/>
    </source>
</evidence>
<dbReference type="GO" id="GO:0004523">
    <property type="term" value="F:RNA-DNA hybrid ribonuclease activity"/>
    <property type="evidence" value="ECO:0007669"/>
    <property type="project" value="UniProtKB-UniRule"/>
</dbReference>
<evidence type="ECO:0000256" key="4">
    <source>
        <dbReference type="ARBA" id="ARBA00004496"/>
    </source>
</evidence>
<evidence type="ECO:0000256" key="5">
    <source>
        <dbReference type="ARBA" id="ARBA00007383"/>
    </source>
</evidence>
<gene>
    <name evidence="14 18" type="primary">rnhB</name>
    <name evidence="18" type="ORF">PsAD2_02319</name>
</gene>
<dbReference type="InterPro" id="IPR036397">
    <property type="entry name" value="RNaseH_sf"/>
</dbReference>
<reference evidence="18 19" key="1">
    <citation type="journal article" date="2016" name="Front. Microbiol.">
        <title>Comparative Genomic Analysis Reveals a Diverse Repertoire of Genes Involved in Prokaryote-Eukaryote Interactions within the Pseudovibrio Genus.</title>
        <authorList>
            <person name="Romano S."/>
            <person name="Fernandez-Guerra A."/>
            <person name="Reen F.J."/>
            <person name="Glockner F.O."/>
            <person name="Crowley S.P."/>
            <person name="O'Sullivan O."/>
            <person name="Cotter P.D."/>
            <person name="Adams C."/>
            <person name="Dobson A.D."/>
            <person name="O'Gara F."/>
        </authorList>
    </citation>
    <scope>NUCLEOTIDE SEQUENCE [LARGE SCALE GENOMIC DNA]</scope>
    <source>
        <strain evidence="18 19">Ad2</strain>
    </source>
</reference>
<feature type="binding site" evidence="14 15">
    <location>
        <position position="47"/>
    </location>
    <ligand>
        <name>a divalent metal cation</name>
        <dbReference type="ChEBI" id="CHEBI:60240"/>
    </ligand>
</feature>
<evidence type="ECO:0000259" key="17">
    <source>
        <dbReference type="PROSITE" id="PS51975"/>
    </source>
</evidence>
<proteinExistence type="inferred from homology"/>
<dbReference type="InterPro" id="IPR024567">
    <property type="entry name" value="RNase_HII/HIII_dom"/>
</dbReference>
<comment type="cofactor">
    <cofactor evidence="14 15">
        <name>Mn(2+)</name>
        <dbReference type="ChEBI" id="CHEBI:29035"/>
    </cofactor>
    <cofactor evidence="14 15">
        <name>Mg(2+)</name>
        <dbReference type="ChEBI" id="CHEBI:18420"/>
    </cofactor>
    <text evidence="14 15">Manganese or magnesium. Binds 1 divalent metal ion per monomer in the absence of substrate. May bind a second metal ion after substrate binding.</text>
</comment>
<dbReference type="InterPro" id="IPR001352">
    <property type="entry name" value="RNase_HII/HIII"/>
</dbReference>
<dbReference type="PANTHER" id="PTHR10954:SF18">
    <property type="entry name" value="RIBONUCLEASE HII"/>
    <property type="match status" value="1"/>
</dbReference>
<evidence type="ECO:0000313" key="18">
    <source>
        <dbReference type="EMBL" id="KZL18803.1"/>
    </source>
</evidence>
<dbReference type="PROSITE" id="PS51975">
    <property type="entry name" value="RNASE_H_2"/>
    <property type="match status" value="1"/>
</dbReference>
<keyword evidence="10 14" id="KW-0479">Metal-binding</keyword>
<protein>
    <recommendedName>
        <fullName evidence="7 14">Ribonuclease HII</fullName>
        <shortName evidence="14">RNase HII</shortName>
        <ecNumber evidence="6 14">3.1.26.4</ecNumber>
    </recommendedName>
</protein>
<evidence type="ECO:0000256" key="13">
    <source>
        <dbReference type="ARBA" id="ARBA00023211"/>
    </source>
</evidence>
<dbReference type="SUPFAM" id="SSF53098">
    <property type="entry name" value="Ribonuclease H-like"/>
    <property type="match status" value="1"/>
</dbReference>
<dbReference type="GO" id="GO:0003723">
    <property type="term" value="F:RNA binding"/>
    <property type="evidence" value="ECO:0007669"/>
    <property type="project" value="UniProtKB-UniRule"/>
</dbReference>
<dbReference type="GO" id="GO:0032299">
    <property type="term" value="C:ribonuclease H2 complex"/>
    <property type="evidence" value="ECO:0007669"/>
    <property type="project" value="TreeGrafter"/>
</dbReference>
<dbReference type="AlphaFoldDB" id="A0A165YFN4"/>
<comment type="catalytic activity">
    <reaction evidence="1 14 15 16">
        <text>Endonucleolytic cleavage to 5'-phosphomonoester.</text>
        <dbReference type="EC" id="3.1.26.4"/>
    </reaction>
</comment>
<organism evidence="18 19">
    <name type="scientific">Pseudovibrio axinellae</name>
    <dbReference type="NCBI Taxonomy" id="989403"/>
    <lineage>
        <taxon>Bacteria</taxon>
        <taxon>Pseudomonadati</taxon>
        <taxon>Pseudomonadota</taxon>
        <taxon>Alphaproteobacteria</taxon>
        <taxon>Hyphomicrobiales</taxon>
        <taxon>Stappiaceae</taxon>
        <taxon>Pseudovibrio</taxon>
    </lineage>
</organism>
<accession>A0A165YFN4</accession>
<evidence type="ECO:0000256" key="10">
    <source>
        <dbReference type="ARBA" id="ARBA00022723"/>
    </source>
</evidence>
<comment type="caution">
    <text evidence="18">The sequence shown here is derived from an EMBL/GenBank/DDBJ whole genome shotgun (WGS) entry which is preliminary data.</text>
</comment>
<dbReference type="PANTHER" id="PTHR10954">
    <property type="entry name" value="RIBONUCLEASE H2 SUBUNIT A"/>
    <property type="match status" value="1"/>
</dbReference>
<keyword evidence="8 14" id="KW-0963">Cytoplasm</keyword>
<evidence type="ECO:0000256" key="1">
    <source>
        <dbReference type="ARBA" id="ARBA00000077"/>
    </source>
</evidence>
<keyword evidence="9 14" id="KW-0540">Nuclease</keyword>
<comment type="similarity">
    <text evidence="5 14 16">Belongs to the RNase HII family.</text>
</comment>
<dbReference type="GO" id="GO:0006298">
    <property type="term" value="P:mismatch repair"/>
    <property type="evidence" value="ECO:0007669"/>
    <property type="project" value="TreeGrafter"/>
</dbReference>
<dbReference type="CDD" id="cd07182">
    <property type="entry name" value="RNase_HII_bacteria_HII_like"/>
    <property type="match status" value="1"/>
</dbReference>
<keyword evidence="19" id="KW-1185">Reference proteome</keyword>
<dbReference type="EC" id="3.1.26.4" evidence="6 14"/>
<evidence type="ECO:0000256" key="3">
    <source>
        <dbReference type="ARBA" id="ARBA00004065"/>
    </source>
</evidence>
<dbReference type="HAMAP" id="MF_00052_B">
    <property type="entry name" value="RNase_HII_B"/>
    <property type="match status" value="1"/>
</dbReference>
<dbReference type="NCBIfam" id="NF000595">
    <property type="entry name" value="PRK00015.1-3"/>
    <property type="match status" value="1"/>
</dbReference>
<feature type="binding site" evidence="14 15">
    <location>
        <position position="138"/>
    </location>
    <ligand>
        <name>a divalent metal cation</name>
        <dbReference type="ChEBI" id="CHEBI:60240"/>
    </ligand>
</feature>
<name>A0A165YFN4_9HYPH</name>
<dbReference type="Gene3D" id="3.30.420.10">
    <property type="entry name" value="Ribonuclease H-like superfamily/Ribonuclease H"/>
    <property type="match status" value="1"/>
</dbReference>
<evidence type="ECO:0000256" key="2">
    <source>
        <dbReference type="ARBA" id="ARBA00001946"/>
    </source>
</evidence>
<evidence type="ECO:0000313" key="19">
    <source>
        <dbReference type="Proteomes" id="UP000076577"/>
    </source>
</evidence>
<evidence type="ECO:0000256" key="16">
    <source>
        <dbReference type="RuleBase" id="RU003515"/>
    </source>
</evidence>
<dbReference type="InterPro" id="IPR022898">
    <property type="entry name" value="RNase_HII"/>
</dbReference>
<dbReference type="GO" id="GO:0005737">
    <property type="term" value="C:cytoplasm"/>
    <property type="evidence" value="ECO:0007669"/>
    <property type="project" value="UniProtKB-SubCell"/>
</dbReference>
<dbReference type="EMBL" id="LMCB01000017">
    <property type="protein sequence ID" value="KZL18803.1"/>
    <property type="molecule type" value="Genomic_DNA"/>
</dbReference>
<keyword evidence="11 14" id="KW-0255">Endonuclease</keyword>
<comment type="subcellular location">
    <subcellularLocation>
        <location evidence="4 14">Cytoplasm</location>
    </subcellularLocation>
</comment>
<dbReference type="InterPro" id="IPR012337">
    <property type="entry name" value="RNaseH-like_sf"/>
</dbReference>
<dbReference type="Pfam" id="PF01351">
    <property type="entry name" value="RNase_HII"/>
    <property type="match status" value="1"/>
</dbReference>
<dbReference type="STRING" id="989403.SAMN05421798_101722"/>
<dbReference type="GO" id="GO:0030145">
    <property type="term" value="F:manganese ion binding"/>
    <property type="evidence" value="ECO:0007669"/>
    <property type="project" value="UniProtKB-UniRule"/>
</dbReference>
<keyword evidence="12 14" id="KW-0378">Hydrolase</keyword>
<evidence type="ECO:0000256" key="14">
    <source>
        <dbReference type="HAMAP-Rule" id="MF_00052"/>
    </source>
</evidence>
<evidence type="ECO:0000256" key="12">
    <source>
        <dbReference type="ARBA" id="ARBA00022801"/>
    </source>
</evidence>
<evidence type="ECO:0000256" key="8">
    <source>
        <dbReference type="ARBA" id="ARBA00022490"/>
    </source>
</evidence>
<feature type="binding site" evidence="14 15">
    <location>
        <position position="48"/>
    </location>
    <ligand>
        <name>a divalent metal cation</name>
        <dbReference type="ChEBI" id="CHEBI:60240"/>
    </ligand>
</feature>
<evidence type="ECO:0000256" key="7">
    <source>
        <dbReference type="ARBA" id="ARBA00019179"/>
    </source>
</evidence>
<evidence type="ECO:0000256" key="9">
    <source>
        <dbReference type="ARBA" id="ARBA00022722"/>
    </source>
</evidence>
<feature type="domain" description="RNase H type-2" evidence="17">
    <location>
        <begin position="41"/>
        <end position="228"/>
    </location>
</feature>
<dbReference type="GO" id="GO:0043137">
    <property type="term" value="P:DNA replication, removal of RNA primer"/>
    <property type="evidence" value="ECO:0007669"/>
    <property type="project" value="TreeGrafter"/>
</dbReference>
<sequence>MLPDHVAKRGMSYYANSLFDIAFPDAPDLRFERSVEQDLKGRFAGIDEAGRGPWAGPVVVAAASLDYNNLPEGLNDSKKLTEAKREALFEQILETADVSVCVQSARTIDQLNIREATLQGMQSCAQSLSVPVKQFFIDGKDVPHNLQEQGQALIKGDGRCLAISAASIVAKVTRDRLMVKMDRFYPEYGFAKHKGYGTKQHQEALAAHGVTPLHRRSFRPIRVMIEGS</sequence>